<name>A0A0F9INT6_9ZZZZ</name>
<comment type="caution">
    <text evidence="1">The sequence shown here is derived from an EMBL/GenBank/DDBJ whole genome shotgun (WGS) entry which is preliminary data.</text>
</comment>
<proteinExistence type="predicted"/>
<dbReference type="AlphaFoldDB" id="A0A0F9INT6"/>
<organism evidence="1">
    <name type="scientific">marine sediment metagenome</name>
    <dbReference type="NCBI Taxonomy" id="412755"/>
    <lineage>
        <taxon>unclassified sequences</taxon>
        <taxon>metagenomes</taxon>
        <taxon>ecological metagenomes</taxon>
    </lineage>
</organism>
<evidence type="ECO:0000313" key="1">
    <source>
        <dbReference type="EMBL" id="KKL95400.1"/>
    </source>
</evidence>
<protein>
    <submittedName>
        <fullName evidence="1">Uncharacterized protein</fullName>
    </submittedName>
</protein>
<sequence>MLASPPERLIAACGLYKAVVALTQRYGELVTDLEPSCPWLKVLQMVYLDWSQPTDDTGHGRHEAQMGLGADAPWLADMKG</sequence>
<accession>A0A0F9INT6</accession>
<gene>
    <name evidence="1" type="ORF">LCGC14_1854950</name>
</gene>
<reference evidence="1" key="1">
    <citation type="journal article" date="2015" name="Nature">
        <title>Complex archaea that bridge the gap between prokaryotes and eukaryotes.</title>
        <authorList>
            <person name="Spang A."/>
            <person name="Saw J.H."/>
            <person name="Jorgensen S.L."/>
            <person name="Zaremba-Niedzwiedzka K."/>
            <person name="Martijn J."/>
            <person name="Lind A.E."/>
            <person name="van Eijk R."/>
            <person name="Schleper C."/>
            <person name="Guy L."/>
            <person name="Ettema T.J."/>
        </authorList>
    </citation>
    <scope>NUCLEOTIDE SEQUENCE</scope>
</reference>
<dbReference type="EMBL" id="LAZR01018684">
    <property type="protein sequence ID" value="KKL95400.1"/>
    <property type="molecule type" value="Genomic_DNA"/>
</dbReference>